<sequence length="1016" mass="107292">MDNEKSDGASASHVEDHSQQLSDGVYHQSRLGPKATRKHFFSPLDRSYAEAVNLDAEGVEFDQAEERRVRRKIDRVVLPLIVASYICACSSVFLDSLIEPVQSTNSTAPTCEICDPCRRFGIDHNSGNAHTLTAFNKNFVSRLHVDGDVCSIASRECAMIDDKCIAPSDRLQYEQQQVDARAQHLLRRILPPRDPGEHSPAIHRGQSVVSIPQAHSRVQAMSRDLERSFFLALNFWGIASLSVVYAKGYAGLLVLRVLMGIGEAGYYAGMIYYLSFWYKKHELAMRISLCMTGTLPGAIGGLLAFGLVRAKTSLLEGWQFLFLIEAIPTIIMAFSILLFLPSFPFSASFLTPRERAIAQARLNRDHKPQSHGGMTGVEGLKVIMADPNAWLFVLIYASFNVGVATVSYFLPTLIKNLGFTAINAQGLTVAPYAVGWLMVVFQAWHSDRTHERGYHIMVSCAVSFIGYVILAGVMKKSIGAAYFALFLVVGANYSLFPLVMSWAANVFSPTSKRGVGTAFIVSVSNCVSIASPQIYFDPEDSFRKGHAISAGMLALAFLATLILRTRLSALNKRNRAVQAGAEAKQERGVDEEIWDTDPRAAAAADASFTVDDFANTALTCQDFPIGWQGGVGACAASLVSPRNAHPHPRTQRRGHCIQAANDSQVAADLGSSSNETSFDWTVNVEAGTTVIVQVQDATGAAALSQPVTIGAGSEDCTLGNLGGSLSLPSSATTVVDVTSSPAQTQATSVTAAAPASANAPQTTTSLLSTSTIAAATTATNAAAGAANTAPAVTSTAATADAVISVSSAPAGSPNPPPNPNAAAGTASPNTAAQGAPATAGNASPTSVLGRPTEATTNAPPPGAAPSPAPGPPNSTAGRAPAGTLRATAAAAASGRPTPTGSVSGSSPSSTSSPSPPSPQQPEKAAAAPSTHLGLILGLLIPGLLVLALLLGFVLVRLRRQRRRRAADLERGAWVFQQPPTVMQEVWVQRDEPQQRGLYDNDEDEDVKRPGPYSYST</sequence>
<dbReference type="EMBL" id="CAVNYO010000040">
    <property type="protein sequence ID" value="CAK5263390.1"/>
    <property type="molecule type" value="Genomic_DNA"/>
</dbReference>
<feature type="compositionally biased region" description="Low complexity" evidence="6">
    <location>
        <begin position="873"/>
        <end position="912"/>
    </location>
</feature>
<dbReference type="Gene3D" id="1.20.1250.20">
    <property type="entry name" value="MFS general substrate transporter like domains"/>
    <property type="match status" value="1"/>
</dbReference>
<dbReference type="GO" id="GO:0016020">
    <property type="term" value="C:membrane"/>
    <property type="evidence" value="ECO:0007669"/>
    <property type="project" value="UniProtKB-SubCell"/>
</dbReference>
<feature type="transmembrane region" description="Helical" evidence="7">
    <location>
        <begin position="253"/>
        <end position="274"/>
    </location>
</feature>
<feature type="compositionally biased region" description="Low complexity" evidence="6">
    <location>
        <begin position="820"/>
        <end position="842"/>
    </location>
</feature>
<evidence type="ECO:0000256" key="2">
    <source>
        <dbReference type="ARBA" id="ARBA00022448"/>
    </source>
</evidence>
<feature type="region of interest" description="Disordered" evidence="6">
    <location>
        <begin position="807"/>
        <end position="925"/>
    </location>
</feature>
<name>A0AAD2GVI0_9AGAR</name>
<keyword evidence="5 7" id="KW-0472">Membrane</keyword>
<dbReference type="Proteomes" id="UP001295794">
    <property type="component" value="Unassembled WGS sequence"/>
</dbReference>
<evidence type="ECO:0000313" key="9">
    <source>
        <dbReference type="Proteomes" id="UP001295794"/>
    </source>
</evidence>
<feature type="region of interest" description="Disordered" evidence="6">
    <location>
        <begin position="989"/>
        <end position="1016"/>
    </location>
</feature>
<keyword evidence="2" id="KW-0813">Transport</keyword>
<gene>
    <name evidence="8" type="ORF">MYCIT1_LOCUS2849</name>
</gene>
<organism evidence="8 9">
    <name type="scientific">Mycena citricolor</name>
    <dbReference type="NCBI Taxonomy" id="2018698"/>
    <lineage>
        <taxon>Eukaryota</taxon>
        <taxon>Fungi</taxon>
        <taxon>Dikarya</taxon>
        <taxon>Basidiomycota</taxon>
        <taxon>Agaricomycotina</taxon>
        <taxon>Agaricomycetes</taxon>
        <taxon>Agaricomycetidae</taxon>
        <taxon>Agaricales</taxon>
        <taxon>Marasmiineae</taxon>
        <taxon>Mycenaceae</taxon>
        <taxon>Mycena</taxon>
    </lineage>
</organism>
<dbReference type="InterPro" id="IPR036259">
    <property type="entry name" value="MFS_trans_sf"/>
</dbReference>
<feature type="transmembrane region" description="Helical" evidence="7">
    <location>
        <begin position="320"/>
        <end position="340"/>
    </location>
</feature>
<keyword evidence="9" id="KW-1185">Reference proteome</keyword>
<dbReference type="SUPFAM" id="SSF103473">
    <property type="entry name" value="MFS general substrate transporter"/>
    <property type="match status" value="1"/>
</dbReference>
<dbReference type="AlphaFoldDB" id="A0AAD2GVI0"/>
<dbReference type="InterPro" id="IPR011701">
    <property type="entry name" value="MFS"/>
</dbReference>
<evidence type="ECO:0000256" key="6">
    <source>
        <dbReference type="SAM" id="MobiDB-lite"/>
    </source>
</evidence>
<feature type="region of interest" description="Disordered" evidence="6">
    <location>
        <begin position="1"/>
        <end position="21"/>
    </location>
</feature>
<comment type="subcellular location">
    <subcellularLocation>
        <location evidence="1">Membrane</location>
        <topology evidence="1">Multi-pass membrane protein</topology>
    </subcellularLocation>
</comment>
<evidence type="ECO:0000256" key="5">
    <source>
        <dbReference type="ARBA" id="ARBA00023136"/>
    </source>
</evidence>
<feature type="transmembrane region" description="Helical" evidence="7">
    <location>
        <begin position="548"/>
        <end position="567"/>
    </location>
</feature>
<evidence type="ECO:0000256" key="3">
    <source>
        <dbReference type="ARBA" id="ARBA00022692"/>
    </source>
</evidence>
<proteinExistence type="predicted"/>
<accession>A0AAD2GVI0</accession>
<feature type="transmembrane region" description="Helical" evidence="7">
    <location>
        <begin position="480"/>
        <end position="503"/>
    </location>
</feature>
<comment type="caution">
    <text evidence="8">The sequence shown here is derived from an EMBL/GenBank/DDBJ whole genome shotgun (WGS) entry which is preliminary data.</text>
</comment>
<feature type="transmembrane region" description="Helical" evidence="7">
    <location>
        <begin position="286"/>
        <end position="308"/>
    </location>
</feature>
<dbReference type="GO" id="GO:0022857">
    <property type="term" value="F:transmembrane transporter activity"/>
    <property type="evidence" value="ECO:0007669"/>
    <property type="project" value="InterPro"/>
</dbReference>
<dbReference type="Pfam" id="PF07690">
    <property type="entry name" value="MFS_1"/>
    <property type="match status" value="1"/>
</dbReference>
<evidence type="ECO:0000256" key="4">
    <source>
        <dbReference type="ARBA" id="ARBA00022989"/>
    </source>
</evidence>
<evidence type="ECO:0000313" key="8">
    <source>
        <dbReference type="EMBL" id="CAK5263390.1"/>
    </source>
</evidence>
<evidence type="ECO:0000256" key="1">
    <source>
        <dbReference type="ARBA" id="ARBA00004141"/>
    </source>
</evidence>
<feature type="transmembrane region" description="Helical" evidence="7">
    <location>
        <begin position="422"/>
        <end position="441"/>
    </location>
</feature>
<feature type="transmembrane region" description="Helical" evidence="7">
    <location>
        <begin position="76"/>
        <end position="94"/>
    </location>
</feature>
<dbReference type="FunFam" id="1.20.1250.20:FF:000013">
    <property type="entry name" value="MFS general substrate transporter"/>
    <property type="match status" value="1"/>
</dbReference>
<keyword evidence="3 7" id="KW-0812">Transmembrane</keyword>
<feature type="transmembrane region" description="Helical" evidence="7">
    <location>
        <begin position="932"/>
        <end position="955"/>
    </location>
</feature>
<feature type="transmembrane region" description="Helical" evidence="7">
    <location>
        <begin position="389"/>
        <end position="410"/>
    </location>
</feature>
<feature type="transmembrane region" description="Helical" evidence="7">
    <location>
        <begin position="515"/>
        <end position="536"/>
    </location>
</feature>
<evidence type="ECO:0008006" key="10">
    <source>
        <dbReference type="Google" id="ProtNLM"/>
    </source>
</evidence>
<reference evidence="8" key="1">
    <citation type="submission" date="2023-11" db="EMBL/GenBank/DDBJ databases">
        <authorList>
            <person name="De Vega J J."/>
            <person name="De Vega J J."/>
        </authorList>
    </citation>
    <scope>NUCLEOTIDE SEQUENCE</scope>
</reference>
<feature type="transmembrane region" description="Helical" evidence="7">
    <location>
        <begin position="453"/>
        <end position="473"/>
    </location>
</feature>
<evidence type="ECO:0000256" key="7">
    <source>
        <dbReference type="SAM" id="Phobius"/>
    </source>
</evidence>
<protein>
    <recommendedName>
        <fullName evidence="10">MFS general substrate transporter</fullName>
    </recommendedName>
</protein>
<keyword evidence="4 7" id="KW-1133">Transmembrane helix</keyword>
<feature type="transmembrane region" description="Helical" evidence="7">
    <location>
        <begin position="228"/>
        <end position="246"/>
    </location>
</feature>
<feature type="compositionally biased region" description="Basic and acidic residues" evidence="6">
    <location>
        <begin position="1"/>
        <end position="18"/>
    </location>
</feature>
<dbReference type="PANTHER" id="PTHR43791">
    <property type="entry name" value="PERMEASE-RELATED"/>
    <property type="match status" value="1"/>
</dbReference>
<dbReference type="PANTHER" id="PTHR43791:SF36">
    <property type="entry name" value="TRANSPORTER, PUTATIVE (AFU_ORTHOLOGUE AFUA_6G08340)-RELATED"/>
    <property type="match status" value="1"/>
</dbReference>
<feature type="compositionally biased region" description="Pro residues" evidence="6">
    <location>
        <begin position="858"/>
        <end position="872"/>
    </location>
</feature>